<comment type="caution">
    <text evidence="12">The sequence shown here is derived from an EMBL/GenBank/DDBJ whole genome shotgun (WGS) entry which is preliminary data.</text>
</comment>
<dbReference type="EMBL" id="JAGEUA010000003">
    <property type="protein sequence ID" value="KAL0992457.1"/>
    <property type="molecule type" value="Genomic_DNA"/>
</dbReference>
<keyword evidence="2" id="KW-0479">Metal-binding</keyword>
<keyword evidence="8" id="KW-0539">Nucleus</keyword>
<evidence type="ECO:0000256" key="2">
    <source>
        <dbReference type="ARBA" id="ARBA00022723"/>
    </source>
</evidence>
<dbReference type="SUPFAM" id="SSF57667">
    <property type="entry name" value="beta-beta-alpha zinc fingers"/>
    <property type="match status" value="1"/>
</dbReference>
<feature type="domain" description="C2H2-type" evidence="11">
    <location>
        <begin position="400"/>
        <end position="427"/>
    </location>
</feature>
<comment type="subcellular location">
    <subcellularLocation>
        <location evidence="1">Nucleus</location>
    </subcellularLocation>
</comment>
<dbReference type="InterPro" id="IPR050331">
    <property type="entry name" value="Zinc_finger"/>
</dbReference>
<dbReference type="FunFam" id="3.30.160.60:FF:000446">
    <property type="entry name" value="Zinc finger protein"/>
    <property type="match status" value="1"/>
</dbReference>
<evidence type="ECO:0000256" key="5">
    <source>
        <dbReference type="ARBA" id="ARBA00022833"/>
    </source>
</evidence>
<dbReference type="PROSITE" id="PS50157">
    <property type="entry name" value="ZINC_FINGER_C2H2_2"/>
    <property type="match status" value="2"/>
</dbReference>
<evidence type="ECO:0000256" key="8">
    <source>
        <dbReference type="ARBA" id="ARBA00023242"/>
    </source>
</evidence>
<dbReference type="GO" id="GO:0005634">
    <property type="term" value="C:nucleus"/>
    <property type="evidence" value="ECO:0007669"/>
    <property type="project" value="UniProtKB-SubCell"/>
</dbReference>
<keyword evidence="3" id="KW-0677">Repeat</keyword>
<feature type="region of interest" description="Disordered" evidence="10">
    <location>
        <begin position="299"/>
        <end position="367"/>
    </location>
</feature>
<organism evidence="12 13">
    <name type="scientific">Umbra pygmaea</name>
    <name type="common">Eastern mudminnow</name>
    <dbReference type="NCBI Taxonomy" id="75934"/>
    <lineage>
        <taxon>Eukaryota</taxon>
        <taxon>Metazoa</taxon>
        <taxon>Chordata</taxon>
        <taxon>Craniata</taxon>
        <taxon>Vertebrata</taxon>
        <taxon>Euteleostomi</taxon>
        <taxon>Actinopterygii</taxon>
        <taxon>Neopterygii</taxon>
        <taxon>Teleostei</taxon>
        <taxon>Protacanthopterygii</taxon>
        <taxon>Esociformes</taxon>
        <taxon>Umbridae</taxon>
        <taxon>Umbra</taxon>
    </lineage>
</organism>
<evidence type="ECO:0000256" key="6">
    <source>
        <dbReference type="ARBA" id="ARBA00023015"/>
    </source>
</evidence>
<keyword evidence="6" id="KW-0805">Transcription regulation</keyword>
<evidence type="ECO:0000313" key="12">
    <source>
        <dbReference type="EMBL" id="KAL0992457.1"/>
    </source>
</evidence>
<keyword evidence="13" id="KW-1185">Reference proteome</keyword>
<dbReference type="SMART" id="SM00355">
    <property type="entry name" value="ZnF_C2H2"/>
    <property type="match status" value="2"/>
</dbReference>
<feature type="compositionally biased region" description="Basic and acidic residues" evidence="10">
    <location>
        <begin position="38"/>
        <end position="62"/>
    </location>
</feature>
<protein>
    <recommendedName>
        <fullName evidence="11">C2H2-type domain-containing protein</fullName>
    </recommendedName>
</protein>
<evidence type="ECO:0000256" key="3">
    <source>
        <dbReference type="ARBA" id="ARBA00022737"/>
    </source>
</evidence>
<evidence type="ECO:0000256" key="10">
    <source>
        <dbReference type="SAM" id="MobiDB-lite"/>
    </source>
</evidence>
<evidence type="ECO:0000256" key="9">
    <source>
        <dbReference type="PROSITE-ProRule" id="PRU00042"/>
    </source>
</evidence>
<evidence type="ECO:0000259" key="11">
    <source>
        <dbReference type="PROSITE" id="PS50157"/>
    </source>
</evidence>
<proteinExistence type="predicted"/>
<feature type="compositionally biased region" description="Polar residues" evidence="10">
    <location>
        <begin position="252"/>
        <end position="266"/>
    </location>
</feature>
<dbReference type="InterPro" id="IPR036236">
    <property type="entry name" value="Znf_C2H2_sf"/>
</dbReference>
<feature type="region of interest" description="Disordered" evidence="10">
    <location>
        <begin position="30"/>
        <end position="62"/>
    </location>
</feature>
<keyword evidence="5" id="KW-0862">Zinc</keyword>
<accession>A0ABD0XP62</accession>
<dbReference type="Pfam" id="PF00096">
    <property type="entry name" value="zf-C2H2"/>
    <property type="match status" value="2"/>
</dbReference>
<feature type="compositionally biased region" description="Polar residues" evidence="10">
    <location>
        <begin position="347"/>
        <end position="356"/>
    </location>
</feature>
<evidence type="ECO:0000256" key="4">
    <source>
        <dbReference type="ARBA" id="ARBA00022771"/>
    </source>
</evidence>
<evidence type="ECO:0000313" key="13">
    <source>
        <dbReference type="Proteomes" id="UP001557470"/>
    </source>
</evidence>
<dbReference type="PANTHER" id="PTHR16515:SF49">
    <property type="entry name" value="GASTRULA ZINC FINGER PROTEIN XLCGF49.1-LIKE-RELATED"/>
    <property type="match status" value="1"/>
</dbReference>
<gene>
    <name evidence="12" type="ORF">UPYG_G00093550</name>
</gene>
<dbReference type="InterPro" id="IPR013087">
    <property type="entry name" value="Znf_C2H2_type"/>
</dbReference>
<dbReference type="PROSITE" id="PS00028">
    <property type="entry name" value="ZINC_FINGER_C2H2_1"/>
    <property type="match status" value="2"/>
</dbReference>
<feature type="domain" description="C2H2-type" evidence="11">
    <location>
        <begin position="367"/>
        <end position="394"/>
    </location>
</feature>
<dbReference type="FunFam" id="3.30.160.60:FF:000012">
    <property type="entry name" value="RB-associated KRAB zinc finger protein-like"/>
    <property type="match status" value="1"/>
</dbReference>
<evidence type="ECO:0000256" key="1">
    <source>
        <dbReference type="ARBA" id="ARBA00004123"/>
    </source>
</evidence>
<keyword evidence="4 9" id="KW-0863">Zinc-finger</keyword>
<dbReference type="GO" id="GO:0008270">
    <property type="term" value="F:zinc ion binding"/>
    <property type="evidence" value="ECO:0007669"/>
    <property type="project" value="UniProtKB-KW"/>
</dbReference>
<name>A0ABD0XP62_UMBPY</name>
<dbReference type="Gene3D" id="3.30.160.60">
    <property type="entry name" value="Classic Zinc Finger"/>
    <property type="match status" value="2"/>
</dbReference>
<dbReference type="Proteomes" id="UP001557470">
    <property type="component" value="Unassembled WGS sequence"/>
</dbReference>
<keyword evidence="7" id="KW-0804">Transcription</keyword>
<feature type="region of interest" description="Disordered" evidence="10">
    <location>
        <begin position="128"/>
        <end position="163"/>
    </location>
</feature>
<dbReference type="AlphaFoldDB" id="A0ABD0XP62"/>
<sequence>MLIKTAVKEEENRRLRLKLQSYEVERKGFENGSASKGLNEDKAAADRTKPEAHTLSHGAERDLHAETQRLEQKGHVVGQLKRVMEQVLDFAVSELTKIVEASFDDLLQEMIRKEREHVCLSEKLCSLDRQDSSNGGASRRRSSDKDFPCDSEDTRDDSRNVTTKITHDTDKQTVLTVAQDWVPILDKVFGQKWCSDLWQIQGKGSGEKSSGLGLEGSIPSLHALIRDNLESSPTCPQQEPRWMPLEDMDVLSTSPDSKDSSATVMTTAKPGESLRSPSMLHRLLTLPAQLLEEDEINAETAPATESAPDGAGESRRNADSPNQIWPRPPKRKSSVALEEEDNDLDKGTNTLCSELTTPEPPKGRKAHECRQCGKKFSRTPLLKAHQQMHVTTAPAKTPVIYCSECGKCFSQASRLQVHLRTHSGKTSGGNGKL</sequence>
<evidence type="ECO:0000256" key="7">
    <source>
        <dbReference type="ARBA" id="ARBA00023163"/>
    </source>
</evidence>
<dbReference type="PANTHER" id="PTHR16515">
    <property type="entry name" value="PR DOMAIN ZINC FINGER PROTEIN"/>
    <property type="match status" value="1"/>
</dbReference>
<reference evidence="12 13" key="1">
    <citation type="submission" date="2024-06" db="EMBL/GenBank/DDBJ databases">
        <authorList>
            <person name="Pan Q."/>
            <person name="Wen M."/>
            <person name="Jouanno E."/>
            <person name="Zahm M."/>
            <person name="Klopp C."/>
            <person name="Cabau C."/>
            <person name="Louis A."/>
            <person name="Berthelot C."/>
            <person name="Parey E."/>
            <person name="Roest Crollius H."/>
            <person name="Montfort J."/>
            <person name="Robinson-Rechavi M."/>
            <person name="Bouchez O."/>
            <person name="Lampietro C."/>
            <person name="Lopez Roques C."/>
            <person name="Donnadieu C."/>
            <person name="Postlethwait J."/>
            <person name="Bobe J."/>
            <person name="Verreycken H."/>
            <person name="Guiguen Y."/>
        </authorList>
    </citation>
    <scope>NUCLEOTIDE SEQUENCE [LARGE SCALE GENOMIC DNA]</scope>
    <source>
        <strain evidence="12">Up_M1</strain>
        <tissue evidence="12">Testis</tissue>
    </source>
</reference>
<feature type="region of interest" description="Disordered" evidence="10">
    <location>
        <begin position="252"/>
        <end position="274"/>
    </location>
</feature>